<sequence length="625" mass="70494">MRERERMDLLTFLFLILIVWTCIHFLLQTRNRKLPPGPFPLPIVGSLFKLGSKPNESLAQLARLYGPLMTLQLGSLTTLVVSTATMANQLLLKHDLIFSGRTVLDSVRVLRHHESSVVWIPPNPRWRTLRTLLNTQIMTVQRLDANIALRRAKVQELVSHVEDCSVTQRAVDIGRAGFVTVLNLISNSVFSVDLVDLGSQSEEAQEFKDVVWGILEEAGKPNISDYLPFLRWMDLQGVRRRSMGYFEKLHHLFDEMIDGRTRERSLGGYSRREDFLDVLLDQNEEKGFQLKRHEIKALLADIFVAGSDTSSTTIEWAMAELLRNPQTMSMVRSELKEAIAKGKQVEESDIARLPYLQAVVKETLRLHPPVPLLIPHRAESTAEICGFTIPKHTQVIVNAWAIGRDPNVWTNPTCFLPERFLHSKLDFKGQDCQFIPFGAGRRICPGLPMAFRMVHLSLASLLHSFAWKLPNGMLPEEMNMGDKFGITLQMEAPLLAVPVKECSRDRSVNNKVWTCIHFLLQTRNRKLPPGPFPLPIVGSLFKLGSKPNESLAQLAQLYGPLMTLQLGSLTTLVVSTATMANQLLLKHDLIFSGRTVADSTRVLNYHESSVVWTPPNPRCEPSGLS</sequence>
<dbReference type="GO" id="GO:0004497">
    <property type="term" value="F:monooxygenase activity"/>
    <property type="evidence" value="ECO:0007669"/>
    <property type="project" value="UniProtKB-KW"/>
</dbReference>
<dbReference type="InterPro" id="IPR002401">
    <property type="entry name" value="Cyt_P450_E_grp-I"/>
</dbReference>
<dbReference type="PRINTS" id="PR00463">
    <property type="entry name" value="EP450I"/>
</dbReference>
<evidence type="ECO:0000256" key="6">
    <source>
        <dbReference type="RuleBase" id="RU000461"/>
    </source>
</evidence>
<dbReference type="Gene3D" id="1.10.630.10">
    <property type="entry name" value="Cytochrome P450"/>
    <property type="match status" value="2"/>
</dbReference>
<name>A0A443P7A1_9MAGN</name>
<dbReference type="SUPFAM" id="SSF48264">
    <property type="entry name" value="Cytochrome P450"/>
    <property type="match status" value="2"/>
</dbReference>
<dbReference type="Pfam" id="PF00067">
    <property type="entry name" value="p450"/>
    <property type="match status" value="2"/>
</dbReference>
<dbReference type="PRINTS" id="PR00385">
    <property type="entry name" value="P450"/>
</dbReference>
<keyword evidence="4 5" id="KW-0408">Iron</keyword>
<keyword evidence="7" id="KW-0472">Membrane</keyword>
<keyword evidence="7" id="KW-0812">Transmembrane</keyword>
<proteinExistence type="inferred from homology"/>
<protein>
    <submittedName>
        <fullName evidence="8">Cytochrome P450</fullName>
    </submittedName>
</protein>
<comment type="cofactor">
    <cofactor evidence="5">
        <name>heme</name>
        <dbReference type="ChEBI" id="CHEBI:30413"/>
    </cofactor>
</comment>
<keyword evidence="9" id="KW-1185">Reference proteome</keyword>
<keyword evidence="3 6" id="KW-0560">Oxidoreductase</keyword>
<dbReference type="GO" id="GO:0016705">
    <property type="term" value="F:oxidoreductase activity, acting on paired donors, with incorporation or reduction of molecular oxygen"/>
    <property type="evidence" value="ECO:0007669"/>
    <property type="project" value="InterPro"/>
</dbReference>
<accession>A0A443P7A1</accession>
<evidence type="ECO:0000256" key="4">
    <source>
        <dbReference type="ARBA" id="ARBA00023004"/>
    </source>
</evidence>
<keyword evidence="5 6" id="KW-0349">Heme</keyword>
<dbReference type="Proteomes" id="UP000283530">
    <property type="component" value="Unassembled WGS sequence"/>
</dbReference>
<comment type="caution">
    <text evidence="8">The sequence shown here is derived from an EMBL/GenBank/DDBJ whole genome shotgun (WGS) entry which is preliminary data.</text>
</comment>
<evidence type="ECO:0000313" key="8">
    <source>
        <dbReference type="EMBL" id="RWR86639.1"/>
    </source>
</evidence>
<dbReference type="EMBL" id="QPKB01000006">
    <property type="protein sequence ID" value="RWR86639.1"/>
    <property type="molecule type" value="Genomic_DNA"/>
</dbReference>
<keyword evidence="2 5" id="KW-0479">Metal-binding</keyword>
<evidence type="ECO:0000256" key="7">
    <source>
        <dbReference type="SAM" id="Phobius"/>
    </source>
</evidence>
<dbReference type="AlphaFoldDB" id="A0A443P7A1"/>
<dbReference type="InterPro" id="IPR017972">
    <property type="entry name" value="Cyt_P450_CS"/>
</dbReference>
<gene>
    <name evidence="8" type="ORF">CKAN_01554800</name>
</gene>
<dbReference type="InterPro" id="IPR001128">
    <property type="entry name" value="Cyt_P450"/>
</dbReference>
<dbReference type="GO" id="GO:0020037">
    <property type="term" value="F:heme binding"/>
    <property type="evidence" value="ECO:0007669"/>
    <property type="project" value="InterPro"/>
</dbReference>
<keyword evidence="6" id="KW-0503">Monooxygenase</keyword>
<dbReference type="OrthoDB" id="2789670at2759"/>
<feature type="binding site" description="axial binding residue" evidence="5">
    <location>
        <position position="444"/>
    </location>
    <ligand>
        <name>heme</name>
        <dbReference type="ChEBI" id="CHEBI:30413"/>
    </ligand>
    <ligandPart>
        <name>Fe</name>
        <dbReference type="ChEBI" id="CHEBI:18248"/>
    </ligandPart>
</feature>
<evidence type="ECO:0000256" key="1">
    <source>
        <dbReference type="ARBA" id="ARBA00010617"/>
    </source>
</evidence>
<evidence type="ECO:0000256" key="5">
    <source>
        <dbReference type="PIRSR" id="PIRSR602401-1"/>
    </source>
</evidence>
<dbReference type="STRING" id="337451.A0A443P7A1"/>
<evidence type="ECO:0000313" key="9">
    <source>
        <dbReference type="Proteomes" id="UP000283530"/>
    </source>
</evidence>
<dbReference type="PROSITE" id="PS00086">
    <property type="entry name" value="CYTOCHROME_P450"/>
    <property type="match status" value="1"/>
</dbReference>
<dbReference type="GO" id="GO:0005506">
    <property type="term" value="F:iron ion binding"/>
    <property type="evidence" value="ECO:0007669"/>
    <property type="project" value="InterPro"/>
</dbReference>
<dbReference type="InterPro" id="IPR036396">
    <property type="entry name" value="Cyt_P450_sf"/>
</dbReference>
<organism evidence="8 9">
    <name type="scientific">Cinnamomum micranthum f. kanehirae</name>
    <dbReference type="NCBI Taxonomy" id="337451"/>
    <lineage>
        <taxon>Eukaryota</taxon>
        <taxon>Viridiplantae</taxon>
        <taxon>Streptophyta</taxon>
        <taxon>Embryophyta</taxon>
        <taxon>Tracheophyta</taxon>
        <taxon>Spermatophyta</taxon>
        <taxon>Magnoliopsida</taxon>
        <taxon>Magnoliidae</taxon>
        <taxon>Laurales</taxon>
        <taxon>Lauraceae</taxon>
        <taxon>Cinnamomum</taxon>
    </lineage>
</organism>
<dbReference type="PANTHER" id="PTHR47950:SF48">
    <property type="entry name" value="CYTOCHROME P450 FAMILY PROTEIN, EXPRESSED"/>
    <property type="match status" value="1"/>
</dbReference>
<evidence type="ECO:0000256" key="2">
    <source>
        <dbReference type="ARBA" id="ARBA00022723"/>
    </source>
</evidence>
<keyword evidence="7" id="KW-1133">Transmembrane helix</keyword>
<dbReference type="PANTHER" id="PTHR47950">
    <property type="entry name" value="CYTOCHROME P450, FAMILY 76, SUBFAMILY C, POLYPEPTIDE 5-RELATED"/>
    <property type="match status" value="1"/>
</dbReference>
<evidence type="ECO:0000256" key="3">
    <source>
        <dbReference type="ARBA" id="ARBA00023002"/>
    </source>
</evidence>
<feature type="transmembrane region" description="Helical" evidence="7">
    <location>
        <begin position="7"/>
        <end position="27"/>
    </location>
</feature>
<comment type="similarity">
    <text evidence="1 6">Belongs to the cytochrome P450 family.</text>
</comment>
<reference evidence="8 9" key="1">
    <citation type="journal article" date="2019" name="Nat. Plants">
        <title>Stout camphor tree genome fills gaps in understanding of flowering plant genome evolution.</title>
        <authorList>
            <person name="Chaw S.M."/>
            <person name="Liu Y.C."/>
            <person name="Wu Y.W."/>
            <person name="Wang H.Y."/>
            <person name="Lin C.I."/>
            <person name="Wu C.S."/>
            <person name="Ke H.M."/>
            <person name="Chang L.Y."/>
            <person name="Hsu C.Y."/>
            <person name="Yang H.T."/>
            <person name="Sudianto E."/>
            <person name="Hsu M.H."/>
            <person name="Wu K.P."/>
            <person name="Wang L.N."/>
            <person name="Leebens-Mack J.H."/>
            <person name="Tsai I.J."/>
        </authorList>
    </citation>
    <scope>NUCLEOTIDE SEQUENCE [LARGE SCALE GENOMIC DNA]</scope>
    <source>
        <strain evidence="9">cv. Chaw 1501</strain>
        <tissue evidence="8">Young leaves</tissue>
    </source>
</reference>
<dbReference type="CDD" id="cd11073">
    <property type="entry name" value="CYP76-like"/>
    <property type="match status" value="1"/>
</dbReference>
<dbReference type="FunFam" id="1.10.630.10:FF:000007">
    <property type="entry name" value="Cytochrome P450 76C4"/>
    <property type="match status" value="1"/>
</dbReference>